<proteinExistence type="predicted"/>
<feature type="transmembrane region" description="Helical" evidence="1">
    <location>
        <begin position="21"/>
        <end position="49"/>
    </location>
</feature>
<gene>
    <name evidence="2" type="ORF">GCM10011416_14030</name>
</gene>
<evidence type="ECO:0000256" key="1">
    <source>
        <dbReference type="SAM" id="Phobius"/>
    </source>
</evidence>
<evidence type="ECO:0000313" key="3">
    <source>
        <dbReference type="Proteomes" id="UP000633278"/>
    </source>
</evidence>
<dbReference type="EMBL" id="BMJW01000001">
    <property type="protein sequence ID" value="GGG97235.1"/>
    <property type="molecule type" value="Genomic_DNA"/>
</dbReference>
<keyword evidence="1" id="KW-0472">Membrane</keyword>
<organism evidence="2 3">
    <name type="scientific">Polaribacter pacificus</name>
    <dbReference type="NCBI Taxonomy" id="1775173"/>
    <lineage>
        <taxon>Bacteria</taxon>
        <taxon>Pseudomonadati</taxon>
        <taxon>Bacteroidota</taxon>
        <taxon>Flavobacteriia</taxon>
        <taxon>Flavobacteriales</taxon>
        <taxon>Flavobacteriaceae</taxon>
    </lineage>
</organism>
<evidence type="ECO:0000313" key="2">
    <source>
        <dbReference type="EMBL" id="GGG97235.1"/>
    </source>
</evidence>
<dbReference type="AlphaFoldDB" id="A0A917MDZ3"/>
<reference evidence="2" key="2">
    <citation type="submission" date="2020-09" db="EMBL/GenBank/DDBJ databases">
        <authorList>
            <person name="Sun Q."/>
            <person name="Zhou Y."/>
        </authorList>
    </citation>
    <scope>NUCLEOTIDE SEQUENCE</scope>
    <source>
        <strain evidence="2">CGMCC 1.15763</strain>
    </source>
</reference>
<protein>
    <submittedName>
        <fullName evidence="2">Uncharacterized protein</fullName>
    </submittedName>
</protein>
<feature type="transmembrane region" description="Helical" evidence="1">
    <location>
        <begin position="74"/>
        <end position="93"/>
    </location>
</feature>
<reference evidence="2" key="1">
    <citation type="journal article" date="2014" name="Int. J. Syst. Evol. Microbiol.">
        <title>Complete genome sequence of Corynebacterium casei LMG S-19264T (=DSM 44701T), isolated from a smear-ripened cheese.</title>
        <authorList>
            <consortium name="US DOE Joint Genome Institute (JGI-PGF)"/>
            <person name="Walter F."/>
            <person name="Albersmeier A."/>
            <person name="Kalinowski J."/>
            <person name="Ruckert C."/>
        </authorList>
    </citation>
    <scope>NUCLEOTIDE SEQUENCE</scope>
    <source>
        <strain evidence="2">CGMCC 1.15763</strain>
    </source>
</reference>
<comment type="caution">
    <text evidence="2">The sequence shown here is derived from an EMBL/GenBank/DDBJ whole genome shotgun (WGS) entry which is preliminary data.</text>
</comment>
<accession>A0A917MDZ3</accession>
<name>A0A917MDZ3_9FLAO</name>
<keyword evidence="1" id="KW-1133">Transmembrane helix</keyword>
<keyword evidence="3" id="KW-1185">Reference proteome</keyword>
<dbReference type="RefSeq" id="WP_188598551.1">
    <property type="nucleotide sequence ID" value="NZ_CP150664.1"/>
</dbReference>
<keyword evidence="1" id="KW-0812">Transmembrane</keyword>
<sequence>MKKINLYFQFYKNKFAFPLALSLFTLFSLKIMTLAVLTLAAITFLIWFYQKFINDKKNQTLYFYYNLGLTELKLYTFLFIINMIVLISINIGIKWMF</sequence>
<dbReference type="Proteomes" id="UP000633278">
    <property type="component" value="Unassembled WGS sequence"/>
</dbReference>